<evidence type="ECO:0000313" key="9">
    <source>
        <dbReference type="Proteomes" id="UP000032483"/>
    </source>
</evidence>
<keyword evidence="4" id="KW-0812">Transmembrane</keyword>
<dbReference type="RefSeq" id="WP_050005671.1">
    <property type="nucleotide sequence ID" value="NZ_CAOJUJ010000048.1"/>
</dbReference>
<sequence length="583" mass="65261">MERQKMKHRRQLGLRQGMLGIILLCWVLPVVLIVTLGGVYILDSMTRQYRSDMMRSAQSAAAITGRNLDSMIAASRKASYIATMGNAWASYTKTGDYVTFYNEMQTFLTQQYRYDDKFRNTIVTLVDDPAAPIYTSNTSYTSIRKYQQHVRDEVLVRSEALGTGIGFFAADGSLYMMRNLLDANYRTYGVLVMELNTDTLFDSMRSVIWMTDATVWLGDAEYTVAGSVRDAGELRGNIRAGGQGGAPAQGSYAVWGSESVVPGCALEYIVYSDTAAMRAQLRSTALLLAALLAALLPLMGAVIAFLYRKVNRPIVTLSGASAHIEQGEFGIQVDAGRLGSKEFAYLGNSFNAMSDKLKNQFERIYKEELALRDAKIMALQSQINPHFLNNTLEIINWEARLADDVKVCQMLEALSTMLNAAMDRKHRPLIHLSEEMMYVDAYLFIIRERLGKRLTVEKEISPETLDCYVPRLVLQPLLENAVEHGINPVQKGTIIIRAYREQDRLLLEIENDGVTTYDDLMKIQTLLSDEPLPEGTGSASLGIRNVHERVKIIYGQESGLSITITEKGNTLSRMNIKFEQDGQ</sequence>
<comment type="caution">
    <text evidence="6">The sequence shown here is derived from an EMBL/GenBank/DDBJ whole genome shotgun (WGS) entry which is preliminary data.</text>
</comment>
<keyword evidence="9" id="KW-1185">Reference proteome</keyword>
<dbReference type="EMBL" id="JXXK01000017">
    <property type="protein sequence ID" value="KJF39457.1"/>
    <property type="molecule type" value="Genomic_DNA"/>
</dbReference>
<evidence type="ECO:0000256" key="2">
    <source>
        <dbReference type="ARBA" id="ARBA00022553"/>
    </source>
</evidence>
<accession>A0A0D8IXQ1</accession>
<dbReference type="Proteomes" id="UP000032483">
    <property type="component" value="Unassembled WGS sequence"/>
</dbReference>
<name>A0A0D8IXQ1_9FIRM</name>
<dbReference type="GeneID" id="42857288"/>
<proteinExistence type="predicted"/>
<comment type="subcellular location">
    <subcellularLocation>
        <location evidence="1">Membrane</location>
    </subcellularLocation>
</comment>
<evidence type="ECO:0000313" key="11">
    <source>
        <dbReference type="Proteomes" id="UP000449193"/>
    </source>
</evidence>
<keyword evidence="4" id="KW-1133">Transmembrane helix</keyword>
<dbReference type="Proteomes" id="UP000449193">
    <property type="component" value="Unassembled WGS sequence"/>
</dbReference>
<keyword evidence="4" id="KW-0472">Membrane</keyword>
<dbReference type="AlphaFoldDB" id="A0A0D8IXQ1"/>
<dbReference type="InterPro" id="IPR050640">
    <property type="entry name" value="Bact_2-comp_sensor_kinase"/>
</dbReference>
<reference evidence="6" key="1">
    <citation type="submission" date="2015-02" db="EMBL/GenBank/DDBJ databases">
        <title>A novel member of the family Ruminococcaceae isolated from human feces.</title>
        <authorList>
            <person name="Shkoporov A.N."/>
            <person name="Chaplin A.V."/>
            <person name="Motuzova O.V."/>
            <person name="Kafarskaia L.I."/>
            <person name="Khokhlova E.V."/>
            <person name="Efimov B.A."/>
        </authorList>
    </citation>
    <scope>NUCLEOTIDE SEQUENCE [LARGE SCALE GENOMIC DNA]</scope>
    <source>
        <strain evidence="6">585-1</strain>
    </source>
</reference>
<dbReference type="Proteomes" id="UP000053433">
    <property type="component" value="Unassembled WGS sequence"/>
</dbReference>
<dbReference type="InterPro" id="IPR003660">
    <property type="entry name" value="HAMP_dom"/>
</dbReference>
<dbReference type="Gene3D" id="6.10.340.10">
    <property type="match status" value="1"/>
</dbReference>
<gene>
    <name evidence="7" type="ORF">ASJ35_05285</name>
    <name evidence="8" type="ORF">GMD52_05425</name>
    <name evidence="6" type="ORF">TQ39_11950</name>
</gene>
<evidence type="ECO:0000313" key="7">
    <source>
        <dbReference type="EMBL" id="KUE76988.1"/>
    </source>
</evidence>
<dbReference type="GO" id="GO:0016020">
    <property type="term" value="C:membrane"/>
    <property type="evidence" value="ECO:0007669"/>
    <property type="project" value="UniProtKB-SubCell"/>
</dbReference>
<keyword evidence="3" id="KW-0808">Transferase</keyword>
<evidence type="ECO:0000256" key="3">
    <source>
        <dbReference type="ARBA" id="ARBA00022679"/>
    </source>
</evidence>
<dbReference type="SUPFAM" id="SSF55874">
    <property type="entry name" value="ATPase domain of HSP90 chaperone/DNA topoisomerase II/histidine kinase"/>
    <property type="match status" value="1"/>
</dbReference>
<dbReference type="EMBL" id="LMUA01000005">
    <property type="protein sequence ID" value="KUE76988.1"/>
    <property type="molecule type" value="Genomic_DNA"/>
</dbReference>
<organism evidence="6 9">
    <name type="scientific">Ruthenibacterium lactatiformans</name>
    <dbReference type="NCBI Taxonomy" id="1550024"/>
    <lineage>
        <taxon>Bacteria</taxon>
        <taxon>Bacillati</taxon>
        <taxon>Bacillota</taxon>
        <taxon>Clostridia</taxon>
        <taxon>Eubacteriales</taxon>
        <taxon>Oscillospiraceae</taxon>
        <taxon>Ruthenibacterium</taxon>
    </lineage>
</organism>
<dbReference type="SMART" id="SM00304">
    <property type="entry name" value="HAMP"/>
    <property type="match status" value="1"/>
</dbReference>
<dbReference type="PANTHER" id="PTHR34220">
    <property type="entry name" value="SENSOR HISTIDINE KINASE YPDA"/>
    <property type="match status" value="1"/>
</dbReference>
<dbReference type="GO" id="GO:0000155">
    <property type="term" value="F:phosphorelay sensor kinase activity"/>
    <property type="evidence" value="ECO:0007669"/>
    <property type="project" value="InterPro"/>
</dbReference>
<dbReference type="InterPro" id="IPR036890">
    <property type="entry name" value="HATPase_C_sf"/>
</dbReference>
<evidence type="ECO:0000259" key="5">
    <source>
        <dbReference type="PROSITE" id="PS50885"/>
    </source>
</evidence>
<keyword evidence="2" id="KW-0597">Phosphoprotein</keyword>
<protein>
    <submittedName>
        <fullName evidence="8">HAMP domain-containing protein</fullName>
    </submittedName>
</protein>
<dbReference type="CDD" id="cd06225">
    <property type="entry name" value="HAMP"/>
    <property type="match status" value="1"/>
</dbReference>
<evidence type="ECO:0000313" key="10">
    <source>
        <dbReference type="Proteomes" id="UP000053433"/>
    </source>
</evidence>
<dbReference type="Gene3D" id="3.30.565.10">
    <property type="entry name" value="Histidine kinase-like ATPase, C-terminal domain"/>
    <property type="match status" value="1"/>
</dbReference>
<accession>A0A0W7TT24</accession>
<dbReference type="Pfam" id="PF06580">
    <property type="entry name" value="His_kinase"/>
    <property type="match status" value="1"/>
</dbReference>
<evidence type="ECO:0000256" key="4">
    <source>
        <dbReference type="SAM" id="Phobius"/>
    </source>
</evidence>
<dbReference type="PANTHER" id="PTHR34220:SF7">
    <property type="entry name" value="SENSOR HISTIDINE KINASE YPDA"/>
    <property type="match status" value="1"/>
</dbReference>
<dbReference type="PROSITE" id="PS50885">
    <property type="entry name" value="HAMP"/>
    <property type="match status" value="1"/>
</dbReference>
<evidence type="ECO:0000313" key="8">
    <source>
        <dbReference type="EMBL" id="MTS50980.1"/>
    </source>
</evidence>
<evidence type="ECO:0000256" key="1">
    <source>
        <dbReference type="ARBA" id="ARBA00004370"/>
    </source>
</evidence>
<reference evidence="7 10" key="2">
    <citation type="submission" date="2015-10" db="EMBL/GenBank/DDBJ databases">
        <title>A novel member of the family Ruminococcaceae isolated from human faeces.</title>
        <authorList>
            <person name="Shkoporov A.N."/>
            <person name="Chaplin A.V."/>
            <person name="Motuzova O.V."/>
            <person name="Kafarskaia L.I."/>
            <person name="Efimov B.A."/>
        </authorList>
    </citation>
    <scope>NUCLEOTIDE SEQUENCE [LARGE SCALE GENOMIC DNA]</scope>
    <source>
        <strain evidence="7 10">668</strain>
    </source>
</reference>
<feature type="transmembrane region" description="Helical" evidence="4">
    <location>
        <begin position="285"/>
        <end position="307"/>
    </location>
</feature>
<reference evidence="8 11" key="3">
    <citation type="journal article" date="2019" name="Nat. Med.">
        <title>A library of human gut bacterial isolates paired with longitudinal multiomics data enables mechanistic microbiome research.</title>
        <authorList>
            <person name="Poyet M."/>
            <person name="Groussin M."/>
            <person name="Gibbons S.M."/>
            <person name="Avila-Pacheco J."/>
            <person name="Jiang X."/>
            <person name="Kearney S.M."/>
            <person name="Perrotta A.R."/>
            <person name="Berdy B."/>
            <person name="Zhao S."/>
            <person name="Lieberman T.D."/>
            <person name="Swanson P.K."/>
            <person name="Smith M."/>
            <person name="Roesemann S."/>
            <person name="Alexander J.E."/>
            <person name="Rich S.A."/>
            <person name="Livny J."/>
            <person name="Vlamakis H."/>
            <person name="Clish C."/>
            <person name="Bullock K."/>
            <person name="Deik A."/>
            <person name="Scott J."/>
            <person name="Pierce K.A."/>
            <person name="Xavier R.J."/>
            <person name="Alm E.J."/>
        </authorList>
    </citation>
    <scope>NUCLEOTIDE SEQUENCE [LARGE SCALE GENOMIC DNA]</scope>
    <source>
        <strain evidence="8 11">BIOML-A7</strain>
    </source>
</reference>
<dbReference type="SUPFAM" id="SSF158472">
    <property type="entry name" value="HAMP domain-like"/>
    <property type="match status" value="1"/>
</dbReference>
<evidence type="ECO:0000313" key="6">
    <source>
        <dbReference type="EMBL" id="KJF39457.1"/>
    </source>
</evidence>
<dbReference type="EMBL" id="WMZR01000005">
    <property type="protein sequence ID" value="MTS50980.1"/>
    <property type="molecule type" value="Genomic_DNA"/>
</dbReference>
<dbReference type="InterPro" id="IPR010559">
    <property type="entry name" value="Sig_transdc_His_kin_internal"/>
</dbReference>
<feature type="transmembrane region" description="Helical" evidence="4">
    <location>
        <begin position="21"/>
        <end position="42"/>
    </location>
</feature>
<feature type="domain" description="HAMP" evidence="5">
    <location>
        <begin position="308"/>
        <end position="362"/>
    </location>
</feature>